<evidence type="ECO:0000313" key="2">
    <source>
        <dbReference type="Proteomes" id="UP000789901"/>
    </source>
</evidence>
<gene>
    <name evidence="1" type="ORF">GMARGA_LOCUS33270</name>
</gene>
<dbReference type="Proteomes" id="UP000789901">
    <property type="component" value="Unassembled WGS sequence"/>
</dbReference>
<keyword evidence="2" id="KW-1185">Reference proteome</keyword>
<evidence type="ECO:0000313" key="1">
    <source>
        <dbReference type="EMBL" id="CAG8836918.1"/>
    </source>
</evidence>
<organism evidence="1 2">
    <name type="scientific">Gigaspora margarita</name>
    <dbReference type="NCBI Taxonomy" id="4874"/>
    <lineage>
        <taxon>Eukaryota</taxon>
        <taxon>Fungi</taxon>
        <taxon>Fungi incertae sedis</taxon>
        <taxon>Mucoromycota</taxon>
        <taxon>Glomeromycotina</taxon>
        <taxon>Glomeromycetes</taxon>
        <taxon>Diversisporales</taxon>
        <taxon>Gigasporaceae</taxon>
        <taxon>Gigaspora</taxon>
    </lineage>
</organism>
<protein>
    <submittedName>
        <fullName evidence="1">34334_t:CDS:1</fullName>
    </submittedName>
</protein>
<reference evidence="1 2" key="1">
    <citation type="submission" date="2021-06" db="EMBL/GenBank/DDBJ databases">
        <authorList>
            <person name="Kallberg Y."/>
            <person name="Tangrot J."/>
            <person name="Rosling A."/>
        </authorList>
    </citation>
    <scope>NUCLEOTIDE SEQUENCE [LARGE SCALE GENOMIC DNA]</scope>
    <source>
        <strain evidence="1 2">120-4 pot B 10/14</strain>
    </source>
</reference>
<feature type="non-terminal residue" evidence="1">
    <location>
        <position position="1"/>
    </location>
</feature>
<comment type="caution">
    <text evidence="1">The sequence shown here is derived from an EMBL/GenBank/DDBJ whole genome shotgun (WGS) entry which is preliminary data.</text>
</comment>
<sequence length="112" mass="12605">VENQEPQEPTLDIEPKMKSYINSAIKTATMSIMQQMQQFMIQQAKTQYEWNAQVLESINQKPAHIEQPNINNTTQGNYPSTLVINSLLLASGTEDQGSELEVNTETVSYKAT</sequence>
<proteinExistence type="predicted"/>
<name>A0ABN7WQ57_GIGMA</name>
<feature type="non-terminal residue" evidence="1">
    <location>
        <position position="112"/>
    </location>
</feature>
<dbReference type="EMBL" id="CAJVQB010054655">
    <property type="protein sequence ID" value="CAG8836918.1"/>
    <property type="molecule type" value="Genomic_DNA"/>
</dbReference>
<accession>A0ABN7WQ57</accession>